<feature type="transmembrane region" description="Helical" evidence="10">
    <location>
        <begin position="253"/>
        <end position="272"/>
    </location>
</feature>
<keyword evidence="13" id="KW-1185">Reference proteome</keyword>
<keyword evidence="9" id="KW-0297">G-protein coupled receptor</keyword>
<keyword evidence="5 10" id="KW-0552">Olfaction</keyword>
<evidence type="ECO:0000256" key="7">
    <source>
        <dbReference type="ARBA" id="ARBA00023136"/>
    </source>
</evidence>
<keyword evidence="9" id="KW-0675">Receptor</keyword>
<keyword evidence="7 10" id="KW-0472">Membrane</keyword>
<keyword evidence="8 9" id="KW-0807">Transducer</keyword>
<evidence type="ECO:0000256" key="2">
    <source>
        <dbReference type="ARBA" id="ARBA00022475"/>
    </source>
</evidence>
<evidence type="ECO:0000256" key="4">
    <source>
        <dbReference type="ARBA" id="ARBA00022692"/>
    </source>
</evidence>
<dbReference type="InterPro" id="IPR017452">
    <property type="entry name" value="GPCR_Rhodpsn_7TM"/>
</dbReference>
<feature type="transmembrane region" description="Helical" evidence="10">
    <location>
        <begin position="170"/>
        <end position="200"/>
    </location>
</feature>
<comment type="caution">
    <text evidence="12">The sequence shown here is derived from an EMBL/GenBank/DDBJ whole genome shotgun (WGS) entry which is preliminary data.</text>
</comment>
<dbReference type="PRINTS" id="PR00237">
    <property type="entry name" value="GPCRRHODOPSN"/>
</dbReference>
<reference evidence="12" key="1">
    <citation type="submission" date="2023-05" db="EMBL/GenBank/DDBJ databases">
        <authorList>
            <person name="Stuckert A."/>
        </authorList>
    </citation>
    <scope>NUCLEOTIDE SEQUENCE</scope>
</reference>
<evidence type="ECO:0000256" key="1">
    <source>
        <dbReference type="ARBA" id="ARBA00004651"/>
    </source>
</evidence>
<feature type="domain" description="G-protein coupled receptors family 1 profile" evidence="11">
    <location>
        <begin position="15"/>
        <end position="270"/>
    </location>
</feature>
<evidence type="ECO:0000259" key="11">
    <source>
        <dbReference type="PROSITE" id="PS50262"/>
    </source>
</evidence>
<dbReference type="SUPFAM" id="SSF81321">
    <property type="entry name" value="Family A G protein-coupled receptor-like"/>
    <property type="match status" value="1"/>
</dbReference>
<evidence type="ECO:0000313" key="12">
    <source>
        <dbReference type="EMBL" id="CAI9596624.1"/>
    </source>
</evidence>
<dbReference type="PANTHER" id="PTHR26453">
    <property type="entry name" value="OLFACTORY RECEPTOR"/>
    <property type="match status" value="1"/>
</dbReference>
<accession>A0ABN9FHX4</accession>
<feature type="transmembrane region" description="Helical" evidence="10">
    <location>
        <begin position="212"/>
        <end position="233"/>
    </location>
</feature>
<comment type="similarity">
    <text evidence="9">Belongs to the G-protein coupled receptor 1 family.</text>
</comment>
<dbReference type="EMBL" id="CATNWA010016938">
    <property type="protein sequence ID" value="CAI9596624.1"/>
    <property type="molecule type" value="Genomic_DNA"/>
</dbReference>
<name>A0ABN9FHX4_9NEOB</name>
<dbReference type="Gene3D" id="1.20.1070.10">
    <property type="entry name" value="Rhodopsin 7-helix transmembrane proteins"/>
    <property type="match status" value="1"/>
</dbReference>
<evidence type="ECO:0000313" key="13">
    <source>
        <dbReference type="Proteomes" id="UP001162483"/>
    </source>
</evidence>
<organism evidence="12 13">
    <name type="scientific">Staurois parvus</name>
    <dbReference type="NCBI Taxonomy" id="386267"/>
    <lineage>
        <taxon>Eukaryota</taxon>
        <taxon>Metazoa</taxon>
        <taxon>Chordata</taxon>
        <taxon>Craniata</taxon>
        <taxon>Vertebrata</taxon>
        <taxon>Euteleostomi</taxon>
        <taxon>Amphibia</taxon>
        <taxon>Batrachia</taxon>
        <taxon>Anura</taxon>
        <taxon>Neobatrachia</taxon>
        <taxon>Ranoidea</taxon>
        <taxon>Ranidae</taxon>
        <taxon>Staurois</taxon>
    </lineage>
</organism>
<dbReference type="InterPro" id="IPR000276">
    <property type="entry name" value="GPCR_Rhodpsn"/>
</dbReference>
<feature type="transmembrane region" description="Helical" evidence="10">
    <location>
        <begin position="66"/>
        <end position="92"/>
    </location>
</feature>
<keyword evidence="3 10" id="KW-0716">Sensory transduction</keyword>
<evidence type="ECO:0000256" key="9">
    <source>
        <dbReference type="RuleBase" id="RU000688"/>
    </source>
</evidence>
<dbReference type="PROSITE" id="PS50262">
    <property type="entry name" value="G_PROTEIN_RECEP_F1_2"/>
    <property type="match status" value="1"/>
</dbReference>
<evidence type="ECO:0000256" key="3">
    <source>
        <dbReference type="ARBA" id="ARBA00022606"/>
    </source>
</evidence>
<comment type="subcellular location">
    <subcellularLocation>
        <location evidence="1 10">Cell membrane</location>
        <topology evidence="1 10">Multi-pass membrane protein</topology>
    </subcellularLocation>
</comment>
<dbReference type="PRINTS" id="PR00245">
    <property type="entry name" value="OLFACTORYR"/>
</dbReference>
<sequence>MLVIFLIIFLMTVVGNSLIILAVRINCKLQTPMYFFLSNLSVLEMCYTSITIPNIVFSLARGTNVISFNGCIIQVYLFTLCATTECILLACMACDRYVAICRPLHYTVIINRVVCLCLAALAWLSGILNATINTVVTAGLWFCGANSIERLYCEVQPLIRLSCSDTHINYILVTLSGAVFGATCLIFILTSYVFILVTIFKIPSRSSRKKTFSTCASHITVVVLYFGALIFMYLLPNNGSSEKKTSSQKIDSIISMIYAIMIPMLNPIIYSFRNQQIIGALKNTILLFQKKGFD</sequence>
<evidence type="ECO:0000256" key="8">
    <source>
        <dbReference type="ARBA" id="ARBA00023224"/>
    </source>
</evidence>
<protein>
    <recommendedName>
        <fullName evidence="10">Olfactory receptor</fullName>
    </recommendedName>
</protein>
<keyword evidence="6 10" id="KW-1133">Transmembrane helix</keyword>
<evidence type="ECO:0000256" key="6">
    <source>
        <dbReference type="ARBA" id="ARBA00022989"/>
    </source>
</evidence>
<feature type="transmembrane region" description="Helical" evidence="10">
    <location>
        <begin position="6"/>
        <end position="23"/>
    </location>
</feature>
<dbReference type="CDD" id="cd13954">
    <property type="entry name" value="7tmA_OR"/>
    <property type="match status" value="1"/>
</dbReference>
<feature type="transmembrane region" description="Helical" evidence="10">
    <location>
        <begin position="35"/>
        <end position="60"/>
    </location>
</feature>
<dbReference type="InterPro" id="IPR000725">
    <property type="entry name" value="Olfact_rcpt"/>
</dbReference>
<dbReference type="Pfam" id="PF13853">
    <property type="entry name" value="7tm_4"/>
    <property type="match status" value="1"/>
</dbReference>
<dbReference type="PROSITE" id="PS00237">
    <property type="entry name" value="G_PROTEIN_RECEP_F1_1"/>
    <property type="match status" value="1"/>
</dbReference>
<gene>
    <name evidence="12" type="ORF">SPARVUS_LOCUS12094967</name>
</gene>
<proteinExistence type="inferred from homology"/>
<keyword evidence="4 9" id="KW-0812">Transmembrane</keyword>
<keyword evidence="2 10" id="KW-1003">Cell membrane</keyword>
<evidence type="ECO:0000256" key="10">
    <source>
        <dbReference type="RuleBase" id="RU363047"/>
    </source>
</evidence>
<evidence type="ECO:0000256" key="5">
    <source>
        <dbReference type="ARBA" id="ARBA00022725"/>
    </source>
</evidence>
<dbReference type="Proteomes" id="UP001162483">
    <property type="component" value="Unassembled WGS sequence"/>
</dbReference>